<dbReference type="FunFam" id="3.20.20.80:FF:000063">
    <property type="entry name" value="Beta-hexosaminidase"/>
    <property type="match status" value="1"/>
</dbReference>
<dbReference type="Pfam" id="PF14845">
    <property type="entry name" value="Glycohydro_20b2"/>
    <property type="match status" value="1"/>
</dbReference>
<evidence type="ECO:0000313" key="12">
    <source>
        <dbReference type="Proteomes" id="UP001431783"/>
    </source>
</evidence>
<feature type="active site" description="Proton donor" evidence="8">
    <location>
        <position position="339"/>
    </location>
</feature>
<reference evidence="11 12" key="1">
    <citation type="submission" date="2023-03" db="EMBL/GenBank/DDBJ databases">
        <title>Genome insight into feeding habits of ladybird beetles.</title>
        <authorList>
            <person name="Li H.-S."/>
            <person name="Huang Y.-H."/>
            <person name="Pang H."/>
        </authorList>
    </citation>
    <scope>NUCLEOTIDE SEQUENCE [LARGE SCALE GENOMIC DNA]</scope>
    <source>
        <strain evidence="11">SYSU_2023b</strain>
        <tissue evidence="11">Whole body</tissue>
    </source>
</reference>
<dbReference type="InterPro" id="IPR017853">
    <property type="entry name" value="GH"/>
</dbReference>
<comment type="catalytic activity">
    <reaction evidence="1 7">
        <text>Hydrolysis of terminal non-reducing N-acetyl-D-hexosamine residues in N-acetyl-beta-D-hexosaminides.</text>
        <dbReference type="EC" id="3.2.1.52"/>
    </reaction>
</comment>
<evidence type="ECO:0000259" key="9">
    <source>
        <dbReference type="Pfam" id="PF00728"/>
    </source>
</evidence>
<sequence length="551" mass="63692">MSKIFDTSHSTSIEIYPTIELCRLSCGEYGSLWPKPQNLKFSNRNLFVFNPMQITIEHSPSFDNHISRMVIDTFRTNLEHDYRNCSKCKDKRMRVKIHTESDTTVLDWNTDESYSLKIETLKDNAEVEITSKTIFGARHGLETLSQLMTSYPEEDNSICLAVIKGVTIEDRPFYSHRGLLLDTSRNYLSIATIKKHIRAMATSKMNFLHWHITDAQSFPMETPSVPNMTRYGAYSPSAIYKYEDIKHLIQYGLYHGVRVFLEMDAPAHAGYGWQWGPEAGLGDLTVCLNHQPWRQACIQPPCGQLNPSNHRVYDVLQDIYADIIKLLPSSSIIHMGGDELFIPCWNSTEQIIRYIGNKPRSMETFLDLWSEFQNEALKRYDKVVGNKNSPVILWTSHLTDPQYVERYLNKDRYIIQTWVPNTDNLPEELMKLGYKLIISTKNAWYLDHGFWGTTEYYDWRKVYDNQISNNKLVLGGEVCMWGEYVDDASVLTRTWPRAAAAAERLWSNPVTSSNQADARFYSQRQRLISRGIDADAVGPRWCYLNEGQCLS</sequence>
<dbReference type="Proteomes" id="UP001431783">
    <property type="component" value="Unassembled WGS sequence"/>
</dbReference>
<evidence type="ECO:0000313" key="11">
    <source>
        <dbReference type="EMBL" id="KAK9891914.1"/>
    </source>
</evidence>
<comment type="similarity">
    <text evidence="2 7">Belongs to the glycosyl hydrolase 20 family.</text>
</comment>
<dbReference type="GO" id="GO:0005975">
    <property type="term" value="P:carbohydrate metabolic process"/>
    <property type="evidence" value="ECO:0007669"/>
    <property type="project" value="InterPro"/>
</dbReference>
<feature type="domain" description="Beta-hexosaminidase eukaryotic type N-terminal" evidence="10">
    <location>
        <begin position="32"/>
        <end position="147"/>
    </location>
</feature>
<dbReference type="AlphaFoldDB" id="A0AAW1VHX2"/>
<keyword evidence="4 7" id="KW-0378">Hydrolase</keyword>
<dbReference type="PANTHER" id="PTHR22600:SF42">
    <property type="entry name" value="BETA-N-ACETYLHEXOSAMINIDASE"/>
    <property type="match status" value="1"/>
</dbReference>
<evidence type="ECO:0000256" key="2">
    <source>
        <dbReference type="ARBA" id="ARBA00006285"/>
    </source>
</evidence>
<dbReference type="EC" id="3.2.1.52" evidence="7"/>
<keyword evidence="12" id="KW-1185">Reference proteome</keyword>
<dbReference type="GO" id="GO:0030203">
    <property type="term" value="P:glycosaminoglycan metabolic process"/>
    <property type="evidence" value="ECO:0007669"/>
    <property type="project" value="TreeGrafter"/>
</dbReference>
<proteinExistence type="inferred from homology"/>
<dbReference type="Gene3D" id="3.20.20.80">
    <property type="entry name" value="Glycosidases"/>
    <property type="match status" value="1"/>
</dbReference>
<accession>A0AAW1VHX2</accession>
<comment type="caution">
    <text evidence="11">The sequence shown here is derived from an EMBL/GenBank/DDBJ whole genome shotgun (WGS) entry which is preliminary data.</text>
</comment>
<evidence type="ECO:0000256" key="8">
    <source>
        <dbReference type="PIRSR" id="PIRSR001093-1"/>
    </source>
</evidence>
<dbReference type="Pfam" id="PF00728">
    <property type="entry name" value="Glyco_hydro_20"/>
    <property type="match status" value="1"/>
</dbReference>
<dbReference type="PRINTS" id="PR00738">
    <property type="entry name" value="GLHYDRLASE20"/>
</dbReference>
<dbReference type="CDD" id="cd06562">
    <property type="entry name" value="GH20_HexA_HexB-like"/>
    <property type="match status" value="1"/>
</dbReference>
<evidence type="ECO:0000256" key="1">
    <source>
        <dbReference type="ARBA" id="ARBA00001231"/>
    </source>
</evidence>
<keyword evidence="3" id="KW-0732">Signal</keyword>
<dbReference type="Gene3D" id="3.30.379.10">
    <property type="entry name" value="Chitobiase/beta-hexosaminidase domain 2-like"/>
    <property type="match status" value="1"/>
</dbReference>
<dbReference type="SUPFAM" id="SSF55545">
    <property type="entry name" value="beta-N-acetylhexosaminidase-like domain"/>
    <property type="match status" value="1"/>
</dbReference>
<keyword evidence="6 7" id="KW-0326">Glycosidase</keyword>
<dbReference type="InterPro" id="IPR025705">
    <property type="entry name" value="Beta_hexosaminidase_sua/sub"/>
</dbReference>
<dbReference type="InterPro" id="IPR015883">
    <property type="entry name" value="Glyco_hydro_20_cat"/>
</dbReference>
<dbReference type="PANTHER" id="PTHR22600">
    <property type="entry name" value="BETA-HEXOSAMINIDASE"/>
    <property type="match status" value="1"/>
</dbReference>
<evidence type="ECO:0000259" key="10">
    <source>
        <dbReference type="Pfam" id="PF14845"/>
    </source>
</evidence>
<evidence type="ECO:0000256" key="7">
    <source>
        <dbReference type="PIRNR" id="PIRNR001093"/>
    </source>
</evidence>
<dbReference type="GO" id="GO:0016231">
    <property type="term" value="F:beta-N-acetylglucosaminidase activity"/>
    <property type="evidence" value="ECO:0007669"/>
    <property type="project" value="TreeGrafter"/>
</dbReference>
<evidence type="ECO:0000256" key="3">
    <source>
        <dbReference type="ARBA" id="ARBA00022729"/>
    </source>
</evidence>
<name>A0AAW1VHX2_9CUCU</name>
<dbReference type="InterPro" id="IPR029018">
    <property type="entry name" value="Hex-like_dom2"/>
</dbReference>
<evidence type="ECO:0000256" key="6">
    <source>
        <dbReference type="ARBA" id="ARBA00023295"/>
    </source>
</evidence>
<dbReference type="SUPFAM" id="SSF51445">
    <property type="entry name" value="(Trans)glycosidases"/>
    <property type="match status" value="1"/>
</dbReference>
<evidence type="ECO:0000256" key="4">
    <source>
        <dbReference type="ARBA" id="ARBA00022801"/>
    </source>
</evidence>
<gene>
    <name evidence="11" type="ORF">WA026_017398</name>
</gene>
<dbReference type="InterPro" id="IPR029019">
    <property type="entry name" value="HEX_eukaryotic_N"/>
</dbReference>
<dbReference type="GO" id="GO:0005886">
    <property type="term" value="C:plasma membrane"/>
    <property type="evidence" value="ECO:0007669"/>
    <property type="project" value="TreeGrafter"/>
</dbReference>
<evidence type="ECO:0000256" key="5">
    <source>
        <dbReference type="ARBA" id="ARBA00023180"/>
    </source>
</evidence>
<keyword evidence="5" id="KW-0325">Glycoprotein</keyword>
<dbReference type="EMBL" id="JARQZJ010000131">
    <property type="protein sequence ID" value="KAK9891914.1"/>
    <property type="molecule type" value="Genomic_DNA"/>
</dbReference>
<organism evidence="11 12">
    <name type="scientific">Henosepilachna vigintioctopunctata</name>
    <dbReference type="NCBI Taxonomy" id="420089"/>
    <lineage>
        <taxon>Eukaryota</taxon>
        <taxon>Metazoa</taxon>
        <taxon>Ecdysozoa</taxon>
        <taxon>Arthropoda</taxon>
        <taxon>Hexapoda</taxon>
        <taxon>Insecta</taxon>
        <taxon>Pterygota</taxon>
        <taxon>Neoptera</taxon>
        <taxon>Endopterygota</taxon>
        <taxon>Coleoptera</taxon>
        <taxon>Polyphaga</taxon>
        <taxon>Cucujiformia</taxon>
        <taxon>Coccinelloidea</taxon>
        <taxon>Coccinellidae</taxon>
        <taxon>Epilachninae</taxon>
        <taxon>Epilachnini</taxon>
        <taxon>Henosepilachna</taxon>
    </lineage>
</organism>
<dbReference type="PIRSF" id="PIRSF001093">
    <property type="entry name" value="B-hxosamndse_ab_euk"/>
    <property type="match status" value="1"/>
</dbReference>
<feature type="domain" description="Glycoside hydrolase family 20 catalytic" evidence="9">
    <location>
        <begin position="174"/>
        <end position="508"/>
    </location>
</feature>
<protein>
    <recommendedName>
        <fullName evidence="7">Beta-hexosaminidase</fullName>
        <ecNumber evidence="7">3.2.1.52</ecNumber>
    </recommendedName>
</protein>